<feature type="domain" description="Group II intron maturase-specific" evidence="2">
    <location>
        <begin position="24"/>
        <end position="89"/>
    </location>
</feature>
<protein>
    <recommendedName>
        <fullName evidence="2">Group II intron maturase-specific domain-containing protein</fullName>
    </recommendedName>
</protein>
<feature type="region of interest" description="Disordered" evidence="1">
    <location>
        <begin position="1"/>
        <end position="33"/>
    </location>
</feature>
<dbReference type="InterPro" id="IPR013597">
    <property type="entry name" value="Mat_intron_G2"/>
</dbReference>
<keyword evidence="4" id="KW-1185">Reference proteome</keyword>
<organism evidence="3 4">
    <name type="scientific">Kroppenstedtia guangzhouensis</name>
    <dbReference type="NCBI Taxonomy" id="1274356"/>
    <lineage>
        <taxon>Bacteria</taxon>
        <taxon>Bacillati</taxon>
        <taxon>Bacillota</taxon>
        <taxon>Bacilli</taxon>
        <taxon>Bacillales</taxon>
        <taxon>Thermoactinomycetaceae</taxon>
        <taxon>Kroppenstedtia</taxon>
    </lineage>
</organism>
<evidence type="ECO:0000313" key="3">
    <source>
        <dbReference type="EMBL" id="GGA45802.1"/>
    </source>
</evidence>
<proteinExistence type="predicted"/>
<dbReference type="Proteomes" id="UP000617979">
    <property type="component" value="Unassembled WGS sequence"/>
</dbReference>
<dbReference type="RefSeq" id="WP_229736012.1">
    <property type="nucleotide sequence ID" value="NZ_BMEX01000005.1"/>
</dbReference>
<evidence type="ECO:0000259" key="2">
    <source>
        <dbReference type="Pfam" id="PF08388"/>
    </source>
</evidence>
<name>A0ABQ1GKU2_9BACL</name>
<reference evidence="4" key="1">
    <citation type="journal article" date="2019" name="Int. J. Syst. Evol. Microbiol.">
        <title>The Global Catalogue of Microorganisms (GCM) 10K type strain sequencing project: providing services to taxonomists for standard genome sequencing and annotation.</title>
        <authorList>
            <consortium name="The Broad Institute Genomics Platform"/>
            <consortium name="The Broad Institute Genome Sequencing Center for Infectious Disease"/>
            <person name="Wu L."/>
            <person name="Ma J."/>
        </authorList>
    </citation>
    <scope>NUCLEOTIDE SEQUENCE [LARGE SCALE GENOMIC DNA]</scope>
    <source>
        <strain evidence="4">CGMCC 1.12404</strain>
    </source>
</reference>
<gene>
    <name evidence="3" type="ORF">GCM10007416_18690</name>
</gene>
<comment type="caution">
    <text evidence="3">The sequence shown here is derived from an EMBL/GenBank/DDBJ whole genome shotgun (WGS) entry which is preliminary data.</text>
</comment>
<dbReference type="EMBL" id="BMEX01000005">
    <property type="protein sequence ID" value="GGA45802.1"/>
    <property type="molecule type" value="Genomic_DNA"/>
</dbReference>
<sequence length="92" mass="11407">MEAELPWNHLHIASTTSHPDRQGNKIRQLTSRSRPIPMDRRIQELNHYLMGWCSYFKLAETPTVFRRLDEWLRRRLRVIRWKEWKQPKTRVR</sequence>
<accession>A0ABQ1GKU2</accession>
<dbReference type="Pfam" id="PF08388">
    <property type="entry name" value="GIIM"/>
    <property type="match status" value="1"/>
</dbReference>
<evidence type="ECO:0000313" key="4">
    <source>
        <dbReference type="Proteomes" id="UP000617979"/>
    </source>
</evidence>
<evidence type="ECO:0000256" key="1">
    <source>
        <dbReference type="SAM" id="MobiDB-lite"/>
    </source>
</evidence>